<sequence length="86" mass="9522">MRFGVSLSRLCAAVAAAALMSVSGAMAQESFFSGDFFIEEDVMVEGSFDSGHVTETYEERVEEADEDERGRSGRADEDTRRDRDDD</sequence>
<name>A0A845QE64_9HYPH</name>
<feature type="signal peptide" evidence="2">
    <location>
        <begin position="1"/>
        <end position="27"/>
    </location>
</feature>
<proteinExistence type="predicted"/>
<gene>
    <name evidence="3" type="ORF">GTQ45_13160</name>
</gene>
<dbReference type="EMBL" id="WXYQ01000011">
    <property type="protein sequence ID" value="NBG96684.1"/>
    <property type="molecule type" value="Genomic_DNA"/>
</dbReference>
<dbReference type="RefSeq" id="WP_188658385.1">
    <property type="nucleotide sequence ID" value="NZ_BMHN01000001.1"/>
</dbReference>
<comment type="caution">
    <text evidence="3">The sequence shown here is derived from an EMBL/GenBank/DDBJ whole genome shotgun (WGS) entry which is preliminary data.</text>
</comment>
<dbReference type="AlphaFoldDB" id="A0A845QE64"/>
<keyword evidence="4" id="KW-1185">Reference proteome</keyword>
<evidence type="ECO:0000313" key="3">
    <source>
        <dbReference type="EMBL" id="NBG96684.1"/>
    </source>
</evidence>
<protein>
    <submittedName>
        <fullName evidence="3">Uncharacterized protein</fullName>
    </submittedName>
</protein>
<evidence type="ECO:0000256" key="2">
    <source>
        <dbReference type="SAM" id="SignalP"/>
    </source>
</evidence>
<evidence type="ECO:0000256" key="1">
    <source>
        <dbReference type="SAM" id="MobiDB-lite"/>
    </source>
</evidence>
<reference evidence="3 4" key="1">
    <citation type="journal article" date="2016" name="Int. J. Syst. Evol. Microbiol.">
        <title>Pyruvatibacter mobilis gen. nov., sp. nov., a marine bacterium from the culture broth of Picochlorum sp. 122.</title>
        <authorList>
            <person name="Wang G."/>
            <person name="Tang M."/>
            <person name="Wu H."/>
            <person name="Dai S."/>
            <person name="Li T."/>
            <person name="Chen C."/>
            <person name="He H."/>
            <person name="Fan J."/>
            <person name="Xiang W."/>
            <person name="Li X."/>
        </authorList>
    </citation>
    <scope>NUCLEOTIDE SEQUENCE [LARGE SCALE GENOMIC DNA]</scope>
    <source>
        <strain evidence="3 4">GYP-11</strain>
    </source>
</reference>
<feature type="region of interest" description="Disordered" evidence="1">
    <location>
        <begin position="49"/>
        <end position="86"/>
    </location>
</feature>
<organism evidence="3 4">
    <name type="scientific">Pyruvatibacter mobilis</name>
    <dbReference type="NCBI Taxonomy" id="1712261"/>
    <lineage>
        <taxon>Bacteria</taxon>
        <taxon>Pseudomonadati</taxon>
        <taxon>Pseudomonadota</taxon>
        <taxon>Alphaproteobacteria</taxon>
        <taxon>Hyphomicrobiales</taxon>
        <taxon>Parvibaculaceae</taxon>
        <taxon>Pyruvatibacter</taxon>
    </lineage>
</organism>
<evidence type="ECO:0000313" key="4">
    <source>
        <dbReference type="Proteomes" id="UP000470384"/>
    </source>
</evidence>
<accession>A0A845QE64</accession>
<keyword evidence="2" id="KW-0732">Signal</keyword>
<feature type="chain" id="PRO_5032390681" evidence="2">
    <location>
        <begin position="28"/>
        <end position="86"/>
    </location>
</feature>
<dbReference type="Proteomes" id="UP000470384">
    <property type="component" value="Unassembled WGS sequence"/>
</dbReference>
<feature type="compositionally biased region" description="Basic and acidic residues" evidence="1">
    <location>
        <begin position="68"/>
        <end position="86"/>
    </location>
</feature>